<dbReference type="Proteomes" id="UP001168528">
    <property type="component" value="Unassembled WGS sequence"/>
</dbReference>
<gene>
    <name evidence="1" type="ORF">Q0590_29015</name>
</gene>
<name>A0ABT8RE23_9BACT</name>
<proteinExistence type="predicted"/>
<keyword evidence="2" id="KW-1185">Reference proteome</keyword>
<evidence type="ECO:0000313" key="1">
    <source>
        <dbReference type="EMBL" id="MDO1450352.1"/>
    </source>
</evidence>
<reference evidence="1" key="1">
    <citation type="submission" date="2023-07" db="EMBL/GenBank/DDBJ databases">
        <title>The genome sequence of Rhodocytophaga aerolata KACC 12507.</title>
        <authorList>
            <person name="Zhang X."/>
        </authorList>
    </citation>
    <scope>NUCLEOTIDE SEQUENCE</scope>
    <source>
        <strain evidence="1">KACC 12507</strain>
    </source>
</reference>
<sequence>MFDYLHLEVIKLPESKIKNDYPDIFELFDKAYLPNQQQADLINIIKCLSKIENSEIKKTLGLMRQFLEAIFRRINEVHARIVPDYLVAGDEVQVGKIYKVVSRRTYI</sequence>
<dbReference type="EMBL" id="JAUKPO010000029">
    <property type="protein sequence ID" value="MDO1450352.1"/>
    <property type="molecule type" value="Genomic_DNA"/>
</dbReference>
<comment type="caution">
    <text evidence="1">The sequence shown here is derived from an EMBL/GenBank/DDBJ whole genome shotgun (WGS) entry which is preliminary data.</text>
</comment>
<evidence type="ECO:0000313" key="2">
    <source>
        <dbReference type="Proteomes" id="UP001168528"/>
    </source>
</evidence>
<dbReference type="RefSeq" id="WP_302041155.1">
    <property type="nucleotide sequence ID" value="NZ_JAUKPO010000029.1"/>
</dbReference>
<accession>A0ABT8RE23</accession>
<organism evidence="1 2">
    <name type="scientific">Rhodocytophaga aerolata</name>
    <dbReference type="NCBI Taxonomy" id="455078"/>
    <lineage>
        <taxon>Bacteria</taxon>
        <taxon>Pseudomonadati</taxon>
        <taxon>Bacteroidota</taxon>
        <taxon>Cytophagia</taxon>
        <taxon>Cytophagales</taxon>
        <taxon>Rhodocytophagaceae</taxon>
        <taxon>Rhodocytophaga</taxon>
    </lineage>
</organism>
<protein>
    <submittedName>
        <fullName evidence="1">Uncharacterized protein</fullName>
    </submittedName>
</protein>